<evidence type="ECO:0000313" key="3">
    <source>
        <dbReference type="EMBL" id="RJG20352.1"/>
    </source>
</evidence>
<dbReference type="PANTHER" id="PTHR34047:SF8">
    <property type="entry name" value="PROTEIN YKFC"/>
    <property type="match status" value="1"/>
</dbReference>
<organism evidence="3 4">
    <name type="scientific">Massilia cavernae</name>
    <dbReference type="NCBI Taxonomy" id="2320864"/>
    <lineage>
        <taxon>Bacteria</taxon>
        <taxon>Pseudomonadati</taxon>
        <taxon>Pseudomonadota</taxon>
        <taxon>Betaproteobacteria</taxon>
        <taxon>Burkholderiales</taxon>
        <taxon>Oxalobacteraceae</taxon>
        <taxon>Telluria group</taxon>
        <taxon>Massilia</taxon>
    </lineage>
</organism>
<dbReference type="GO" id="GO:0003964">
    <property type="term" value="F:RNA-directed DNA polymerase activity"/>
    <property type="evidence" value="ECO:0007669"/>
    <property type="project" value="UniProtKB-KW"/>
</dbReference>
<dbReference type="EMBL" id="QYUP01000086">
    <property type="protein sequence ID" value="RJG20352.1"/>
    <property type="molecule type" value="Genomic_DNA"/>
</dbReference>
<dbReference type="InterPro" id="IPR043128">
    <property type="entry name" value="Rev_trsase/Diguanyl_cyclase"/>
</dbReference>
<reference evidence="3 4" key="1">
    <citation type="submission" date="2018-09" db="EMBL/GenBank/DDBJ databases">
        <authorList>
            <person name="Zhu H."/>
        </authorList>
    </citation>
    <scope>NUCLEOTIDE SEQUENCE [LARGE SCALE GENOMIC DNA]</scope>
    <source>
        <strain evidence="3 4">K1S02-61</strain>
    </source>
</reference>
<keyword evidence="3" id="KW-0808">Transferase</keyword>
<dbReference type="Gene3D" id="3.30.70.270">
    <property type="match status" value="1"/>
</dbReference>
<dbReference type="InterPro" id="IPR043502">
    <property type="entry name" value="DNA/RNA_pol_sf"/>
</dbReference>
<keyword evidence="3" id="KW-0695">RNA-directed DNA polymerase</keyword>
<comment type="caution">
    <text evidence="3">The sequence shown here is derived from an EMBL/GenBank/DDBJ whole genome shotgun (WGS) entry which is preliminary data.</text>
</comment>
<dbReference type="PANTHER" id="PTHR34047">
    <property type="entry name" value="NUCLEAR INTRON MATURASE 1, MITOCHONDRIAL-RELATED"/>
    <property type="match status" value="1"/>
</dbReference>
<protein>
    <submittedName>
        <fullName evidence="3">Group II intron reverse transcriptase/maturase</fullName>
        <ecNumber evidence="3">2.7.7.49</ecNumber>
    </submittedName>
</protein>
<dbReference type="InterPro" id="IPR013597">
    <property type="entry name" value="Mat_intron_G2"/>
</dbReference>
<dbReference type="AlphaFoldDB" id="A0A418Y480"/>
<dbReference type="InterPro" id="IPR000477">
    <property type="entry name" value="RT_dom"/>
</dbReference>
<dbReference type="SUPFAM" id="SSF56672">
    <property type="entry name" value="DNA/RNA polymerases"/>
    <property type="match status" value="1"/>
</dbReference>
<evidence type="ECO:0000259" key="2">
    <source>
        <dbReference type="PROSITE" id="PS50878"/>
    </source>
</evidence>
<dbReference type="EC" id="2.7.7.49" evidence="3"/>
<gene>
    <name evidence="3" type="primary">ltrA</name>
    <name evidence="3" type="ORF">D3872_08605</name>
</gene>
<dbReference type="Proteomes" id="UP000284006">
    <property type="component" value="Unassembled WGS sequence"/>
</dbReference>
<dbReference type="NCBIfam" id="TIGR04416">
    <property type="entry name" value="group_II_RT_mat"/>
    <property type="match status" value="1"/>
</dbReference>
<feature type="domain" description="Reverse transcriptase" evidence="2">
    <location>
        <begin position="62"/>
        <end position="291"/>
    </location>
</feature>
<dbReference type="PROSITE" id="PS50878">
    <property type="entry name" value="RT_POL"/>
    <property type="match status" value="1"/>
</dbReference>
<proteinExistence type="inferred from homology"/>
<comment type="similarity">
    <text evidence="1">Belongs to the bacterial reverse transcriptase family.</text>
</comment>
<keyword evidence="3" id="KW-0548">Nucleotidyltransferase</keyword>
<dbReference type="Pfam" id="PF08388">
    <property type="entry name" value="GIIM"/>
    <property type="match status" value="1"/>
</dbReference>
<dbReference type="CDD" id="cd01651">
    <property type="entry name" value="RT_G2_intron"/>
    <property type="match status" value="1"/>
</dbReference>
<sequence>MLAALGNGVKGGKWFSLMDKVYAPKTLAAAWQRVQANAGACGVDQMSVGIFAANSQRYLTELSQAIRSGSYEPQAIRRVTIAKAGGGERPLGIPTVKDRIAQTALKFVLEPVFEREFLDSSYGFRPQRGCKDALREVQKLLNAGRVWVVDADLKSYFDTISHEMLMEKLKRRIADGKVLHLIERYLQQEIVAQLSHWVPTMGSPQGAVISPLLANVYLHDLDQEMANAGYKMVRYADDFVVLCESQEQAQAALARVTEWVQVHQLTLHPDKTHIGNCMERGQGFDFLGYRFEAGHRNIRRKSINAFRDKVRALTRRNCGQSLKYLVDRLNPMLKGWLGYFKHAKGGIFANLDGFVRRRLRSILCKHNKLGYYHRSKAISQRWPKTYFANLGLFTLYEARAAASQSRCGNSQLESRMRENRTYGSEGGVI</sequence>
<dbReference type="InterPro" id="IPR030931">
    <property type="entry name" value="Group_II_RT_mat"/>
</dbReference>
<keyword evidence="4" id="KW-1185">Reference proteome</keyword>
<dbReference type="OrthoDB" id="7055795at2"/>
<evidence type="ECO:0000313" key="4">
    <source>
        <dbReference type="Proteomes" id="UP000284006"/>
    </source>
</evidence>
<name>A0A418Y480_9BURK</name>
<accession>A0A418Y480</accession>
<evidence type="ECO:0000256" key="1">
    <source>
        <dbReference type="ARBA" id="ARBA00034120"/>
    </source>
</evidence>
<dbReference type="Pfam" id="PF00078">
    <property type="entry name" value="RVT_1"/>
    <property type="match status" value="1"/>
</dbReference>
<dbReference type="InterPro" id="IPR051083">
    <property type="entry name" value="GrpII_Intron_Splice-Mob/Def"/>
</dbReference>